<evidence type="ECO:0000313" key="3">
    <source>
        <dbReference type="Proteomes" id="UP000051952"/>
    </source>
</evidence>
<gene>
    <name evidence="2" type="ORF">BSAL_72795</name>
</gene>
<name>A0A0S4KEZ9_BODSA</name>
<dbReference type="AlphaFoldDB" id="A0A0S4KEZ9"/>
<evidence type="ECO:0000256" key="1">
    <source>
        <dbReference type="SAM" id="MobiDB-lite"/>
    </source>
</evidence>
<proteinExistence type="predicted"/>
<feature type="region of interest" description="Disordered" evidence="1">
    <location>
        <begin position="1"/>
        <end position="66"/>
    </location>
</feature>
<reference evidence="3" key="1">
    <citation type="submission" date="2015-09" db="EMBL/GenBank/DDBJ databases">
        <authorList>
            <consortium name="Pathogen Informatics"/>
        </authorList>
    </citation>
    <scope>NUCLEOTIDE SEQUENCE [LARGE SCALE GENOMIC DNA]</scope>
    <source>
        <strain evidence="3">Lake Konstanz</strain>
    </source>
</reference>
<keyword evidence="3" id="KW-1185">Reference proteome</keyword>
<dbReference type="Proteomes" id="UP000051952">
    <property type="component" value="Unassembled WGS sequence"/>
</dbReference>
<organism evidence="2 3">
    <name type="scientific">Bodo saltans</name>
    <name type="common">Flagellated protozoan</name>
    <dbReference type="NCBI Taxonomy" id="75058"/>
    <lineage>
        <taxon>Eukaryota</taxon>
        <taxon>Discoba</taxon>
        <taxon>Euglenozoa</taxon>
        <taxon>Kinetoplastea</taxon>
        <taxon>Metakinetoplastina</taxon>
        <taxon>Eubodonida</taxon>
        <taxon>Bodonidae</taxon>
        <taxon>Bodo</taxon>
    </lineage>
</organism>
<dbReference type="EMBL" id="CYKH01000588">
    <property type="protein sequence ID" value="CUI14166.1"/>
    <property type="molecule type" value="Genomic_DNA"/>
</dbReference>
<protein>
    <submittedName>
        <fullName evidence="2">Uncharacterized protein</fullName>
    </submittedName>
</protein>
<sequence length="324" mass="35133">MPRHSSPGAARGGVHPRPPTENLMPDGNNTQQHVVPPAAPRLGPSDPRGVSPDEQGGGGEYNTPIMRTASGRQFSPQHHLNEQRQLVGMTNAHGNRPPASRRSLREEFHSRSKQLITSQPRLISAVYLDTQWTQTLSSSPMHVLLSPQRWACTRCAIVQQAFAIDAANRIQWKRSGDEFFVHQGPPDVVHDQSIDGTTAGDSCCCGWTLVAQGSSPGNSSNGGGATMRAFGCEWTPNAALACIVATDILTLGLPCSPIGYLGCGSLWMGLQTRLLIRRKYRILGFGIHDWCTVACCPQCAVEQQMNEMIRQGVLLTSPSPCEMC</sequence>
<evidence type="ECO:0000313" key="2">
    <source>
        <dbReference type="EMBL" id="CUI14166.1"/>
    </source>
</evidence>
<accession>A0A0S4KEZ9</accession>
<feature type="region of interest" description="Disordered" evidence="1">
    <location>
        <begin position="89"/>
        <end position="112"/>
    </location>
</feature>
<dbReference type="VEuPathDB" id="TriTrypDB:BSAL_72795"/>